<evidence type="ECO:0000256" key="1">
    <source>
        <dbReference type="ARBA" id="ARBA00022448"/>
    </source>
</evidence>
<dbReference type="Gene3D" id="1.25.40.90">
    <property type="match status" value="1"/>
</dbReference>
<dbReference type="Pfam" id="PF13516">
    <property type="entry name" value="LRR_6"/>
    <property type="match status" value="1"/>
</dbReference>
<feature type="domain" description="VHS" evidence="4">
    <location>
        <begin position="558"/>
        <end position="691"/>
    </location>
</feature>
<dbReference type="GO" id="GO:0015031">
    <property type="term" value="P:protein transport"/>
    <property type="evidence" value="ECO:0007669"/>
    <property type="project" value="UniProtKB-KW"/>
</dbReference>
<accession>A0AAF5DKR7</accession>
<protein>
    <submittedName>
        <fullName evidence="7">F-box domain-containing protein</fullName>
    </submittedName>
</protein>
<dbReference type="GO" id="GO:0007165">
    <property type="term" value="P:signal transduction"/>
    <property type="evidence" value="ECO:0007669"/>
    <property type="project" value="TreeGrafter"/>
</dbReference>
<dbReference type="SUPFAM" id="SSF52047">
    <property type="entry name" value="RNI-like"/>
    <property type="match status" value="2"/>
</dbReference>
<dbReference type="InterPro" id="IPR032675">
    <property type="entry name" value="LRR_dom_sf"/>
</dbReference>
<feature type="region of interest" description="Disordered" evidence="3">
    <location>
        <begin position="841"/>
        <end position="880"/>
    </location>
</feature>
<dbReference type="WBParaSite" id="TCONS_00014410.p1">
    <property type="protein sequence ID" value="TCONS_00014410.p1"/>
    <property type="gene ID" value="XLOC_009620"/>
</dbReference>
<dbReference type="SUPFAM" id="SSF89009">
    <property type="entry name" value="GAT-like domain"/>
    <property type="match status" value="1"/>
</dbReference>
<dbReference type="GO" id="GO:0016020">
    <property type="term" value="C:membrane"/>
    <property type="evidence" value="ECO:0007669"/>
    <property type="project" value="TreeGrafter"/>
</dbReference>
<dbReference type="InterPro" id="IPR002014">
    <property type="entry name" value="VHS_dom"/>
</dbReference>
<dbReference type="InterPro" id="IPR004152">
    <property type="entry name" value="GAT_dom"/>
</dbReference>
<dbReference type="SMART" id="SM00288">
    <property type="entry name" value="VHS"/>
    <property type="match status" value="1"/>
</dbReference>
<evidence type="ECO:0000256" key="2">
    <source>
        <dbReference type="ARBA" id="ARBA00022927"/>
    </source>
</evidence>
<dbReference type="InterPro" id="IPR001611">
    <property type="entry name" value="Leu-rich_rpt"/>
</dbReference>
<dbReference type="InterPro" id="IPR008942">
    <property type="entry name" value="ENTH_VHS"/>
</dbReference>
<dbReference type="GO" id="GO:0005768">
    <property type="term" value="C:endosome"/>
    <property type="evidence" value="ECO:0007669"/>
    <property type="project" value="TreeGrafter"/>
</dbReference>
<proteinExistence type="predicted"/>
<name>A0AAF5DKR7_STRER</name>
<reference evidence="7" key="1">
    <citation type="submission" date="2024-02" db="UniProtKB">
        <authorList>
            <consortium name="WormBaseParasite"/>
        </authorList>
    </citation>
    <scope>IDENTIFICATION</scope>
</reference>
<keyword evidence="2" id="KW-0653">Protein transport</keyword>
<evidence type="ECO:0000313" key="6">
    <source>
        <dbReference type="Proteomes" id="UP000035681"/>
    </source>
</evidence>
<dbReference type="InterPro" id="IPR038425">
    <property type="entry name" value="GAT_sf"/>
</dbReference>
<dbReference type="InterPro" id="IPR006553">
    <property type="entry name" value="Leu-rich_rpt_Cys-con_subtyp"/>
</dbReference>
<dbReference type="Pfam" id="PF00790">
    <property type="entry name" value="VHS"/>
    <property type="match status" value="1"/>
</dbReference>
<dbReference type="SMART" id="SM00367">
    <property type="entry name" value="LRR_CC"/>
    <property type="match status" value="7"/>
</dbReference>
<feature type="domain" description="GAT" evidence="5">
    <location>
        <begin position="750"/>
        <end position="838"/>
    </location>
</feature>
<dbReference type="Pfam" id="PF25372">
    <property type="entry name" value="DUF7885"/>
    <property type="match status" value="1"/>
</dbReference>
<sequence length="880" mass="99908">MVRTLFDISLSTMCRTYINGDLTLLPENCKQRLIEFFCSHDQFYHDDCAKLISSPYFGSNLTEVNFYLSEQVNDSLLENLVQMNNNLTKISITLCPNITDKGISLLTLNQSQLECLELKSLHNLTSEGLKNVKSQNLYIVDLSGCTKITSDGIFHLVFNNPNITKFYLNDCRSIDDQALYDIAYGIGDNLKVLQLNFLQNMEDPAKSLLNLSQKCPHISQLSLCRFFEFTDEDNQKECTIEGMELREVDLYGNYFFTLPNLPLSVTKLSLSVSGEENATNLVSKLLKLPFLSIIHLQLNCEEMSNFAVEKCNEFLKIFISGLGKKIVNLHISCNRIIDEVLLLITNNIPNMTHLALNVKHINSYYLQRYFGTSNRAIIYKLRSLKLCRLKISYRALFAIARNAKCLEEFEASHMLCVDDRFLLILAQNCRFLKTINFNGCRWVTDKGLSALARNCKLTEVRIRATSCTDKSIYLLAQFCPEIEWIAYSDYSGRPKFSDKALQCLKNSCVQRQDKLQESLLNAVETAKEAASSGLEKITDFFHGDPFETYVGKKVEMATDATVLSTENWGLNIEICDIINTTSDGAKDALRAIKKRLNNEMSKNNAIVMYTLTVLETCIKNCGIHFRSLVCCKEFINELIKLIGPKFDAPQIIQERILTLIQSWAVAFKDIPELHDVVDIYNDLKNKGVQFTEIDINQIPPINTPVASVPKTFSQDNTTPSIVPISNPNIPPMFLQSTVQNYQSGVEVSTDDLAKLRSELDVVKGNVNVFQDLLSQLPPQSANNDEKEFLNELYETLQEMHKRIVALIQVIQNETVFSELLSINDEITESFEKFERYKNMKADEKSEDDKLLHTDDSKKDEGSSSGVGKEDIKPSEEKSLI</sequence>
<dbReference type="GO" id="GO:0030276">
    <property type="term" value="F:clathrin binding"/>
    <property type="evidence" value="ECO:0007669"/>
    <property type="project" value="TreeGrafter"/>
</dbReference>
<dbReference type="Gene3D" id="1.20.58.160">
    <property type="match status" value="1"/>
</dbReference>
<evidence type="ECO:0000259" key="4">
    <source>
        <dbReference type="PROSITE" id="PS50179"/>
    </source>
</evidence>
<dbReference type="AlphaFoldDB" id="A0AAF5DKR7"/>
<evidence type="ECO:0000313" key="7">
    <source>
        <dbReference type="WBParaSite" id="TCONS_00014410.p1"/>
    </source>
</evidence>
<evidence type="ECO:0000256" key="3">
    <source>
        <dbReference type="SAM" id="MobiDB-lite"/>
    </source>
</evidence>
<evidence type="ECO:0000259" key="5">
    <source>
        <dbReference type="PROSITE" id="PS50909"/>
    </source>
</evidence>
<dbReference type="PANTHER" id="PTHR13856">
    <property type="entry name" value="VHS DOMAIN CONTAINING PROTEIN FAMILY"/>
    <property type="match status" value="1"/>
</dbReference>
<dbReference type="PANTHER" id="PTHR13856:SF137">
    <property type="entry name" value="GH05942P"/>
    <property type="match status" value="1"/>
</dbReference>
<organism evidence="6 7">
    <name type="scientific">Strongyloides stercoralis</name>
    <name type="common">Threadworm</name>
    <dbReference type="NCBI Taxonomy" id="6248"/>
    <lineage>
        <taxon>Eukaryota</taxon>
        <taxon>Metazoa</taxon>
        <taxon>Ecdysozoa</taxon>
        <taxon>Nematoda</taxon>
        <taxon>Chromadorea</taxon>
        <taxon>Rhabditida</taxon>
        <taxon>Tylenchina</taxon>
        <taxon>Panagrolaimomorpha</taxon>
        <taxon>Strongyloidoidea</taxon>
        <taxon>Strongyloididae</taxon>
        <taxon>Strongyloides</taxon>
    </lineage>
</organism>
<dbReference type="GO" id="GO:0043130">
    <property type="term" value="F:ubiquitin binding"/>
    <property type="evidence" value="ECO:0007669"/>
    <property type="project" value="InterPro"/>
</dbReference>
<dbReference type="SUPFAM" id="SSF48464">
    <property type="entry name" value="ENTH/VHS domain"/>
    <property type="match status" value="1"/>
</dbReference>
<dbReference type="Gene3D" id="3.80.10.10">
    <property type="entry name" value="Ribonuclease Inhibitor"/>
    <property type="match status" value="3"/>
</dbReference>
<dbReference type="Pfam" id="PF03127">
    <property type="entry name" value="GAT"/>
    <property type="match status" value="1"/>
</dbReference>
<dbReference type="CDD" id="cd03565">
    <property type="entry name" value="VHS_Tom1_like"/>
    <property type="match status" value="1"/>
</dbReference>
<keyword evidence="1" id="KW-0813">Transport</keyword>
<keyword evidence="6" id="KW-1185">Reference proteome</keyword>
<dbReference type="PROSITE" id="PS50909">
    <property type="entry name" value="GAT"/>
    <property type="match status" value="1"/>
</dbReference>
<dbReference type="InterPro" id="IPR057207">
    <property type="entry name" value="FBXL15_LRR"/>
</dbReference>
<dbReference type="GO" id="GO:0035091">
    <property type="term" value="F:phosphatidylinositol binding"/>
    <property type="evidence" value="ECO:0007669"/>
    <property type="project" value="InterPro"/>
</dbReference>
<dbReference type="Proteomes" id="UP000035681">
    <property type="component" value="Unplaced"/>
</dbReference>
<dbReference type="PROSITE" id="PS50179">
    <property type="entry name" value="VHS"/>
    <property type="match status" value="1"/>
</dbReference>